<dbReference type="PROSITE" id="PS50850">
    <property type="entry name" value="MFS"/>
    <property type="match status" value="1"/>
</dbReference>
<evidence type="ECO:0000256" key="7">
    <source>
        <dbReference type="ARBA" id="ARBA00023136"/>
    </source>
</evidence>
<keyword evidence="5 9" id="KW-0812">Transmembrane</keyword>
<feature type="transmembrane region" description="Helical" evidence="9">
    <location>
        <begin position="409"/>
        <end position="431"/>
    </location>
</feature>
<keyword evidence="4" id="KW-0762">Sugar transport</keyword>
<dbReference type="InterPro" id="IPR005828">
    <property type="entry name" value="MFS_sugar_transport-like"/>
</dbReference>
<evidence type="ECO:0000259" key="10">
    <source>
        <dbReference type="PROSITE" id="PS50850"/>
    </source>
</evidence>
<dbReference type="FunFam" id="1.20.1250.20:FF:000254">
    <property type="entry name" value="MAL31p Maltose permease"/>
    <property type="match status" value="1"/>
</dbReference>
<evidence type="ECO:0000313" key="11">
    <source>
        <dbReference type="EMBL" id="KAK5087221.1"/>
    </source>
</evidence>
<dbReference type="InterPro" id="IPR020846">
    <property type="entry name" value="MFS_dom"/>
</dbReference>
<feature type="transmembrane region" description="Helical" evidence="9">
    <location>
        <begin position="194"/>
        <end position="213"/>
    </location>
</feature>
<comment type="subcellular location">
    <subcellularLocation>
        <location evidence="1">Membrane</location>
        <topology evidence="1">Multi-pass membrane protein</topology>
    </subcellularLocation>
</comment>
<protein>
    <recommendedName>
        <fullName evidence="10">Major facilitator superfamily (MFS) profile domain-containing protein</fullName>
    </recommendedName>
</protein>
<feature type="domain" description="Major facilitator superfamily (MFS) profile" evidence="10">
    <location>
        <begin position="115"/>
        <end position="562"/>
    </location>
</feature>
<dbReference type="NCBIfam" id="TIGR00879">
    <property type="entry name" value="SP"/>
    <property type="match status" value="1"/>
</dbReference>
<sequence length="610" mass="68238">MDDRSSKGTLRRNDGSLDKVHPSELLEFATVADSGRIETAPTFGSATNHATKERLDRGDVRRESVTRSNDDLFRGMSVAIPDLRRLSADARAHTEAEHKMTFVQGCRLYPKAIAWSVLLSATIIMEGFDLTLISSFQAFPIFRRTYGEPADPNGRNHQISPAWQTGLQNGAIAGEIIGLFLNGWITDRLGYQRTMLVTLVWMCLFVFLAFFAFNIELLMASQVLCGIPWGIFQTLSMTYAAEIMPIALRAYLLANVNMCWLIGQITAVGILRGFITLPTQWSYRIPFSLQWAFAVPILIGVLFAPDSPWWLVRHGRYDAAKKAMLRLTSRNAGQQFNVDEAISMLRHTNEVEKYLNTESMTYLDCFKGVNLRRTEIACMVWAAQALCGLSLTGWAAYYYEQAGFAVDNAFNLSIGMYGLGILGGMLAWALLPRVGRRRLYLVGLIIMQLILIASGTIGATLVGKRGSWAVGTLLIVLTGIYDVTVGPVCYVLVAEIPSTRLRVKTVVLARVAYNLLSLVTNILTARMLNPTAWNWAGKANFVYAGTNLICLIWCYFRLPETMGLSYLELDILFEKKAKTKKFREFQVNLANTGYFSLTRPERSGSVWRGY</sequence>
<keyword evidence="3 8" id="KW-0813">Transport</keyword>
<dbReference type="EMBL" id="JAVRRJ010000003">
    <property type="protein sequence ID" value="KAK5087221.1"/>
    <property type="molecule type" value="Genomic_DNA"/>
</dbReference>
<organism evidence="11 12">
    <name type="scientific">Lithohypha guttulata</name>
    <dbReference type="NCBI Taxonomy" id="1690604"/>
    <lineage>
        <taxon>Eukaryota</taxon>
        <taxon>Fungi</taxon>
        <taxon>Dikarya</taxon>
        <taxon>Ascomycota</taxon>
        <taxon>Pezizomycotina</taxon>
        <taxon>Eurotiomycetes</taxon>
        <taxon>Chaetothyriomycetidae</taxon>
        <taxon>Chaetothyriales</taxon>
        <taxon>Trichomeriaceae</taxon>
        <taxon>Lithohypha</taxon>
    </lineage>
</organism>
<dbReference type="AlphaFoldDB" id="A0AAN7T1J2"/>
<dbReference type="InterPro" id="IPR050360">
    <property type="entry name" value="MFS_Sugar_Transporters"/>
</dbReference>
<evidence type="ECO:0000256" key="4">
    <source>
        <dbReference type="ARBA" id="ARBA00022597"/>
    </source>
</evidence>
<evidence type="ECO:0000256" key="9">
    <source>
        <dbReference type="SAM" id="Phobius"/>
    </source>
</evidence>
<comment type="similarity">
    <text evidence="2 8">Belongs to the major facilitator superfamily. Sugar transporter (TC 2.A.1.1) family.</text>
</comment>
<proteinExistence type="inferred from homology"/>
<evidence type="ECO:0000313" key="12">
    <source>
        <dbReference type="Proteomes" id="UP001309876"/>
    </source>
</evidence>
<evidence type="ECO:0000256" key="3">
    <source>
        <dbReference type="ARBA" id="ARBA00022448"/>
    </source>
</evidence>
<gene>
    <name evidence="11" type="ORF">LTR05_004392</name>
</gene>
<name>A0AAN7T1J2_9EURO</name>
<accession>A0AAN7T1J2</accession>
<dbReference type="Proteomes" id="UP001309876">
    <property type="component" value="Unassembled WGS sequence"/>
</dbReference>
<evidence type="ECO:0000256" key="2">
    <source>
        <dbReference type="ARBA" id="ARBA00010992"/>
    </source>
</evidence>
<dbReference type="GO" id="GO:0016020">
    <property type="term" value="C:membrane"/>
    <property type="evidence" value="ECO:0007669"/>
    <property type="project" value="UniProtKB-SubCell"/>
</dbReference>
<keyword evidence="12" id="KW-1185">Reference proteome</keyword>
<comment type="caution">
    <text evidence="11">The sequence shown here is derived from an EMBL/GenBank/DDBJ whole genome shotgun (WGS) entry which is preliminary data.</text>
</comment>
<feature type="transmembrane region" description="Helical" evidence="9">
    <location>
        <begin position="468"/>
        <end position="493"/>
    </location>
</feature>
<keyword evidence="7 9" id="KW-0472">Membrane</keyword>
<keyword evidence="6 9" id="KW-1133">Transmembrane helix</keyword>
<feature type="transmembrane region" description="Helical" evidence="9">
    <location>
        <begin position="252"/>
        <end position="271"/>
    </location>
</feature>
<reference evidence="11 12" key="1">
    <citation type="submission" date="2023-08" db="EMBL/GenBank/DDBJ databases">
        <title>Black Yeasts Isolated from many extreme environments.</title>
        <authorList>
            <person name="Coleine C."/>
            <person name="Stajich J.E."/>
            <person name="Selbmann L."/>
        </authorList>
    </citation>
    <scope>NUCLEOTIDE SEQUENCE [LARGE SCALE GENOMIC DNA]</scope>
    <source>
        <strain evidence="11 12">CCFEE 5910</strain>
    </source>
</reference>
<dbReference type="InterPro" id="IPR003663">
    <property type="entry name" value="Sugar/inositol_transpt"/>
</dbReference>
<dbReference type="SUPFAM" id="SSF103473">
    <property type="entry name" value="MFS general substrate transporter"/>
    <property type="match status" value="1"/>
</dbReference>
<dbReference type="GO" id="GO:0005351">
    <property type="term" value="F:carbohydrate:proton symporter activity"/>
    <property type="evidence" value="ECO:0007669"/>
    <property type="project" value="TreeGrafter"/>
</dbReference>
<evidence type="ECO:0000256" key="5">
    <source>
        <dbReference type="ARBA" id="ARBA00022692"/>
    </source>
</evidence>
<feature type="transmembrane region" description="Helical" evidence="9">
    <location>
        <begin position="291"/>
        <end position="312"/>
    </location>
</feature>
<feature type="transmembrane region" description="Helical" evidence="9">
    <location>
        <begin position="219"/>
        <end position="240"/>
    </location>
</feature>
<dbReference type="InterPro" id="IPR036259">
    <property type="entry name" value="MFS_trans_sf"/>
</dbReference>
<dbReference type="PROSITE" id="PS00217">
    <property type="entry name" value="SUGAR_TRANSPORT_2"/>
    <property type="match status" value="1"/>
</dbReference>
<dbReference type="InterPro" id="IPR005829">
    <property type="entry name" value="Sugar_transporter_CS"/>
</dbReference>
<evidence type="ECO:0000256" key="1">
    <source>
        <dbReference type="ARBA" id="ARBA00004141"/>
    </source>
</evidence>
<dbReference type="Pfam" id="PF00083">
    <property type="entry name" value="Sugar_tr"/>
    <property type="match status" value="1"/>
</dbReference>
<dbReference type="Gene3D" id="1.20.1250.20">
    <property type="entry name" value="MFS general substrate transporter like domains"/>
    <property type="match status" value="1"/>
</dbReference>
<evidence type="ECO:0000256" key="8">
    <source>
        <dbReference type="RuleBase" id="RU003346"/>
    </source>
</evidence>
<feature type="transmembrane region" description="Helical" evidence="9">
    <location>
        <begin position="376"/>
        <end position="397"/>
    </location>
</feature>
<feature type="transmembrane region" description="Helical" evidence="9">
    <location>
        <begin position="438"/>
        <end position="462"/>
    </location>
</feature>
<feature type="transmembrane region" description="Helical" evidence="9">
    <location>
        <begin position="540"/>
        <end position="558"/>
    </location>
</feature>
<feature type="transmembrane region" description="Helical" evidence="9">
    <location>
        <begin position="505"/>
        <end position="528"/>
    </location>
</feature>
<dbReference type="PANTHER" id="PTHR48022:SF49">
    <property type="entry name" value="SUGAR TRANSPORTER, PUTATIVE (AFU_ORTHOLOGUE AFUA_8G01340)-RELATED"/>
    <property type="match status" value="1"/>
</dbReference>
<dbReference type="PANTHER" id="PTHR48022">
    <property type="entry name" value="PLASTIDIC GLUCOSE TRANSPORTER 4"/>
    <property type="match status" value="1"/>
</dbReference>
<evidence type="ECO:0000256" key="6">
    <source>
        <dbReference type="ARBA" id="ARBA00022989"/>
    </source>
</evidence>